<protein>
    <submittedName>
        <fullName evidence="2">GNAT family N-acetyltransferase</fullName>
    </submittedName>
</protein>
<dbReference type="PANTHER" id="PTHR41700:SF1">
    <property type="entry name" value="N-ACETYLTRANSFERASE DOMAIN-CONTAINING PROTEIN"/>
    <property type="match status" value="1"/>
</dbReference>
<dbReference type="SUPFAM" id="SSF55729">
    <property type="entry name" value="Acyl-CoA N-acyltransferases (Nat)"/>
    <property type="match status" value="1"/>
</dbReference>
<dbReference type="Pfam" id="PF00583">
    <property type="entry name" value="Acetyltransf_1"/>
    <property type="match status" value="1"/>
</dbReference>
<dbReference type="InterPro" id="IPR016181">
    <property type="entry name" value="Acyl_CoA_acyltransferase"/>
</dbReference>
<organism evidence="2 3">
    <name type="scientific">Agromyces seonyuensis</name>
    <dbReference type="NCBI Taxonomy" id="2662446"/>
    <lineage>
        <taxon>Bacteria</taxon>
        <taxon>Bacillati</taxon>
        <taxon>Actinomycetota</taxon>
        <taxon>Actinomycetes</taxon>
        <taxon>Micrococcales</taxon>
        <taxon>Microbacteriaceae</taxon>
        <taxon>Agromyces</taxon>
    </lineage>
</organism>
<dbReference type="EMBL" id="WSTA01000138">
    <property type="protein sequence ID" value="MWC00395.1"/>
    <property type="molecule type" value="Genomic_DNA"/>
</dbReference>
<dbReference type="InterPro" id="IPR000182">
    <property type="entry name" value="GNAT_dom"/>
</dbReference>
<reference evidence="2 3" key="1">
    <citation type="submission" date="2019-12" db="EMBL/GenBank/DDBJ databases">
        <authorList>
            <person name="Kim Y.S."/>
        </authorList>
    </citation>
    <scope>NUCLEOTIDE SEQUENCE [LARGE SCALE GENOMIC DNA]</scope>
    <source>
        <strain evidence="2 3">MMS17-SY077</strain>
    </source>
</reference>
<feature type="domain" description="N-acetyltransferase" evidence="1">
    <location>
        <begin position="24"/>
        <end position="183"/>
    </location>
</feature>
<keyword evidence="3" id="KW-1185">Reference proteome</keyword>
<accession>A0A6I4P8J3</accession>
<dbReference type="InterPro" id="IPR038764">
    <property type="entry name" value="GNAT_N_AcTrfase_prd"/>
</dbReference>
<gene>
    <name evidence="2" type="ORF">GB864_17790</name>
</gene>
<dbReference type="Gene3D" id="3.40.630.30">
    <property type="match status" value="1"/>
</dbReference>
<evidence type="ECO:0000313" key="3">
    <source>
        <dbReference type="Proteomes" id="UP000438182"/>
    </source>
</evidence>
<comment type="caution">
    <text evidence="2">The sequence shown here is derived from an EMBL/GenBank/DDBJ whole genome shotgun (WGS) entry which is preliminary data.</text>
</comment>
<sequence>MPIRPEALDEARRDAELADERAGVVTAEATPDDLDALVELIVTTWGRATGPDRSQLRASQHAGSTILVARRGEGVIGGAYGFLGWHDGLHVHSHMAAVDPEARAHGVGAALKLRQRELCLAHGIDEIRWTFDPLIRRNAAFNLVRLGAEVSAFLPDFYGRLDDAISAGDASDRFEVRWRLDAPRTRRALDRLPRPEWTPAAPAFVLDDDYEALRTRDLPAALDLRAASRRYFAALESDASLRLELDADRNWLLTRDPADRPA</sequence>
<dbReference type="PANTHER" id="PTHR41700">
    <property type="entry name" value="GCN5-RELATED N-ACETYLTRANSFERASE"/>
    <property type="match status" value="1"/>
</dbReference>
<proteinExistence type="predicted"/>
<name>A0A6I4P8J3_9MICO</name>
<evidence type="ECO:0000259" key="1">
    <source>
        <dbReference type="PROSITE" id="PS51186"/>
    </source>
</evidence>
<evidence type="ECO:0000313" key="2">
    <source>
        <dbReference type="EMBL" id="MWC00395.1"/>
    </source>
</evidence>
<dbReference type="PROSITE" id="PS51186">
    <property type="entry name" value="GNAT"/>
    <property type="match status" value="1"/>
</dbReference>
<dbReference type="AlphaFoldDB" id="A0A6I4P8J3"/>
<dbReference type="Proteomes" id="UP000438182">
    <property type="component" value="Unassembled WGS sequence"/>
</dbReference>
<dbReference type="GO" id="GO:0016747">
    <property type="term" value="F:acyltransferase activity, transferring groups other than amino-acyl groups"/>
    <property type="evidence" value="ECO:0007669"/>
    <property type="project" value="InterPro"/>
</dbReference>
<dbReference type="CDD" id="cd04301">
    <property type="entry name" value="NAT_SF"/>
    <property type="match status" value="1"/>
</dbReference>
<dbReference type="RefSeq" id="WP_160427028.1">
    <property type="nucleotide sequence ID" value="NZ_WSTA01000138.1"/>
</dbReference>
<keyword evidence="2" id="KW-0808">Transferase</keyword>